<reference evidence="2 3" key="1">
    <citation type="journal article" date="2019" name="Biochem. Eng. J.">
        <title>Metabolic engineering of the marine bacteria Neptunomonas concharum for the production of acetoin and meso-2,3-butanediol from acetate.</title>
        <authorList>
            <person name="Li W."/>
            <person name="Pu N."/>
            <person name="Liu C.-X."/>
            <person name="Yuan Q.-P."/>
            <person name="Li Z.-J."/>
        </authorList>
    </citation>
    <scope>NUCLEOTIDE SEQUENCE [LARGE SCALE GENOMIC DNA]</scope>
    <source>
        <strain evidence="2 3">JCM17730</strain>
    </source>
</reference>
<dbReference type="RefSeq" id="WP_138987280.1">
    <property type="nucleotide sequence ID" value="NZ_CP043869.1"/>
</dbReference>
<organism evidence="2 3">
    <name type="scientific">Neptunomonas concharum</name>
    <dbReference type="NCBI Taxonomy" id="1031538"/>
    <lineage>
        <taxon>Bacteria</taxon>
        <taxon>Pseudomonadati</taxon>
        <taxon>Pseudomonadota</taxon>
        <taxon>Gammaproteobacteria</taxon>
        <taxon>Oceanospirillales</taxon>
        <taxon>Oceanospirillaceae</taxon>
        <taxon>Neptunomonas</taxon>
    </lineage>
</organism>
<evidence type="ECO:0000256" key="1">
    <source>
        <dbReference type="SAM" id="Coils"/>
    </source>
</evidence>
<dbReference type="AlphaFoldDB" id="A0A5P1RAJ8"/>
<accession>A0A5P1RAJ8</accession>
<dbReference type="EMBL" id="CP043869">
    <property type="protein sequence ID" value="QEQ96669.1"/>
    <property type="molecule type" value="Genomic_DNA"/>
</dbReference>
<evidence type="ECO:0000313" key="3">
    <source>
        <dbReference type="Proteomes" id="UP000324760"/>
    </source>
</evidence>
<gene>
    <name evidence="2" type="ORF">F0U83_08040</name>
</gene>
<proteinExistence type="predicted"/>
<keyword evidence="3" id="KW-1185">Reference proteome</keyword>
<sequence>MSSKEHLIRFLEELTQELRESENTDESIYRTIRRFRVFSPFLDDEFEYRLHSIEKKIDSLIDRPVASCRMASSDGERVTELMMGHGPLERAKGVKYLSDWMNSPTEITIADPYFIKNSGSIPEADYKNSLQGLLPLSLKKIELFIGPRTQKYHKASIATWFNQLCTTRGIQLEVFHQEEVHDRVWLRDGGDALVVGTSFNGLGNKCAFLLNLDAADTASFNAELSRIRAEYTCSNQV</sequence>
<feature type="coiled-coil region" evidence="1">
    <location>
        <begin position="4"/>
        <end position="31"/>
    </location>
</feature>
<keyword evidence="1" id="KW-0175">Coiled coil</keyword>
<dbReference type="KEGG" id="ncu:F0U83_08040"/>
<dbReference type="Proteomes" id="UP000324760">
    <property type="component" value="Chromosome"/>
</dbReference>
<dbReference type="OrthoDB" id="7063626at2"/>
<name>A0A5P1RAJ8_9GAMM</name>
<evidence type="ECO:0000313" key="2">
    <source>
        <dbReference type="EMBL" id="QEQ96669.1"/>
    </source>
</evidence>
<protein>
    <submittedName>
        <fullName evidence="2">Uncharacterized protein</fullName>
    </submittedName>
</protein>